<organism evidence="1">
    <name type="scientific">Trepomonas sp. PC1</name>
    <dbReference type="NCBI Taxonomy" id="1076344"/>
    <lineage>
        <taxon>Eukaryota</taxon>
        <taxon>Metamonada</taxon>
        <taxon>Diplomonadida</taxon>
        <taxon>Hexamitidae</taxon>
        <taxon>Hexamitinae</taxon>
        <taxon>Trepomonas</taxon>
    </lineage>
</organism>
<name>A0A146K1D2_9EUKA</name>
<protein>
    <submittedName>
        <fullName evidence="1">Uncharacterized protein</fullName>
    </submittedName>
</protein>
<gene>
    <name evidence="1" type="ORF">TPC1_30871</name>
</gene>
<proteinExistence type="predicted"/>
<dbReference type="AlphaFoldDB" id="A0A146K1D2"/>
<dbReference type="EMBL" id="GDID01006972">
    <property type="protein sequence ID" value="JAP89634.1"/>
    <property type="molecule type" value="Transcribed_RNA"/>
</dbReference>
<reference evidence="1" key="1">
    <citation type="submission" date="2015-07" db="EMBL/GenBank/DDBJ databases">
        <title>Adaptation to a free-living lifestyle via gene acquisitions in the diplomonad Trepomonas sp. PC1.</title>
        <authorList>
            <person name="Xu F."/>
            <person name="Jerlstrom-Hultqvist J."/>
            <person name="Kolisko M."/>
            <person name="Simpson A.G.B."/>
            <person name="Roger A.J."/>
            <person name="Svard S.G."/>
            <person name="Andersson J.O."/>
        </authorList>
    </citation>
    <scope>NUCLEOTIDE SEQUENCE</scope>
    <source>
        <strain evidence="1">PC1</strain>
    </source>
</reference>
<sequence length="463" mass="54070">ENQEKEKQALFHLQYLQQYDLYNDCISQLLNHITPNSSQQVIVYLLESIDIFRISPDCCRTIEQKFALLYKYSEYYHLVESLLGQLHLNEQVKEQFSKATTSEKYILIDLYCLIQNYQIDQKLNYFTALRTGQEIYLNDQPLQLKSNSLMTSEQKYSIVTGDTLSDMFYLQSGKVSYVSDNQLIQSLKLYFSYNDARQKIIDNLSGSYVYDKCVFSFKNDQIISLHGANFKNEICPFQIIISDELISYLNTFQDGVVLKSIQQLLQDDEFVVLAADYQTLLYLVFSKYGYFMNEADPENEDWGHVQISDYVDQQVENGIPVRKLDQSKQMQEIRNLCLQIVVSCLQRSSITESEAAERQEVACTYFLSISSQLLINRPSYLLFVLSCLQQFGENISKEAKNIQHMVNNDIIDAILLFIEYYVIEKKQTEPIHIKAIQNVYQFLKFIILQHNSLIEQLIEQQAL</sequence>
<feature type="non-terminal residue" evidence="1">
    <location>
        <position position="463"/>
    </location>
</feature>
<feature type="non-terminal residue" evidence="1">
    <location>
        <position position="1"/>
    </location>
</feature>
<evidence type="ECO:0000313" key="1">
    <source>
        <dbReference type="EMBL" id="JAP89634.1"/>
    </source>
</evidence>
<accession>A0A146K1D2</accession>